<feature type="transmembrane region" description="Helical" evidence="20">
    <location>
        <begin position="239"/>
        <end position="261"/>
    </location>
</feature>
<organism evidence="23 24">
    <name type="scientific">Chironomus riparius</name>
    <dbReference type="NCBI Taxonomy" id="315576"/>
    <lineage>
        <taxon>Eukaryota</taxon>
        <taxon>Metazoa</taxon>
        <taxon>Ecdysozoa</taxon>
        <taxon>Arthropoda</taxon>
        <taxon>Hexapoda</taxon>
        <taxon>Insecta</taxon>
        <taxon>Pterygota</taxon>
        <taxon>Neoptera</taxon>
        <taxon>Endopterygota</taxon>
        <taxon>Diptera</taxon>
        <taxon>Nematocera</taxon>
        <taxon>Chironomoidea</taxon>
        <taxon>Chironomidae</taxon>
        <taxon>Chironominae</taxon>
        <taxon>Chironomus</taxon>
    </lineage>
</organism>
<dbReference type="PRINTS" id="PR00252">
    <property type="entry name" value="NRIONCHANNEL"/>
</dbReference>
<reference evidence="23" key="2">
    <citation type="submission" date="2022-10" db="EMBL/GenBank/DDBJ databases">
        <authorList>
            <consortium name="ENA_rothamsted_submissions"/>
            <consortium name="culmorum"/>
            <person name="King R."/>
        </authorList>
    </citation>
    <scope>NUCLEOTIDE SEQUENCE</scope>
</reference>
<evidence type="ECO:0000256" key="4">
    <source>
        <dbReference type="ARBA" id="ARBA00022692"/>
    </source>
</evidence>
<evidence type="ECO:0000256" key="3">
    <source>
        <dbReference type="ARBA" id="ARBA00022475"/>
    </source>
</evidence>
<evidence type="ECO:0000256" key="8">
    <source>
        <dbReference type="ARBA" id="ARBA00023065"/>
    </source>
</evidence>
<dbReference type="AlphaFoldDB" id="A0A9N9RQX3"/>
<comment type="subcellular location">
    <subcellularLocation>
        <location evidence="18">Postsynaptic cell membrane</location>
        <topology evidence="18">Multi-pass membrane protein</topology>
    </subcellularLocation>
</comment>
<protein>
    <recommendedName>
        <fullName evidence="19">Gamma-aminobutyric acid receptor subunit beta</fullName>
    </recommendedName>
</protein>
<keyword evidence="2 20" id="KW-0813">Transport</keyword>
<evidence type="ECO:0000256" key="5">
    <source>
        <dbReference type="ARBA" id="ARBA00022729"/>
    </source>
</evidence>
<evidence type="ECO:0000313" key="24">
    <source>
        <dbReference type="Proteomes" id="UP001153620"/>
    </source>
</evidence>
<dbReference type="Gene3D" id="1.20.58.390">
    <property type="entry name" value="Neurotransmitter-gated ion-channel transmembrane domain"/>
    <property type="match status" value="1"/>
</dbReference>
<keyword evidence="9 20" id="KW-0472">Membrane</keyword>
<evidence type="ECO:0000313" key="23">
    <source>
        <dbReference type="EMBL" id="CAG9803187.1"/>
    </source>
</evidence>
<dbReference type="GO" id="GO:0004888">
    <property type="term" value="F:transmembrane signaling receptor activity"/>
    <property type="evidence" value="ECO:0007669"/>
    <property type="project" value="InterPro"/>
</dbReference>
<dbReference type="InterPro" id="IPR006028">
    <property type="entry name" value="GABAA/Glycine_rcpt"/>
</dbReference>
<dbReference type="GO" id="GO:0005254">
    <property type="term" value="F:chloride channel activity"/>
    <property type="evidence" value="ECO:0007669"/>
    <property type="project" value="UniProtKB-KW"/>
</dbReference>
<keyword evidence="12" id="KW-0869">Chloride channel</keyword>
<evidence type="ECO:0000256" key="6">
    <source>
        <dbReference type="ARBA" id="ARBA00022989"/>
    </source>
</evidence>
<feature type="chain" id="PRO_5040545868" description="Gamma-aminobutyric acid receptor subunit beta" evidence="20">
    <location>
        <begin position="24"/>
        <end position="366"/>
    </location>
</feature>
<evidence type="ECO:0000256" key="10">
    <source>
        <dbReference type="ARBA" id="ARBA00023157"/>
    </source>
</evidence>
<keyword evidence="17 20" id="KW-0407">Ion channel</keyword>
<evidence type="ECO:0000256" key="20">
    <source>
        <dbReference type="RuleBase" id="RU000687"/>
    </source>
</evidence>
<dbReference type="GO" id="GO:0099095">
    <property type="term" value="F:ligand-gated monoatomic anion channel activity"/>
    <property type="evidence" value="ECO:0007669"/>
    <property type="project" value="UniProtKB-ARBA"/>
</dbReference>
<keyword evidence="6 20" id="KW-1133">Transmembrane helix</keyword>
<comment type="similarity">
    <text evidence="1">Belongs to the ligand-gated ion channel (TC 1.A.9) family. Gamma-aminobutyric acid receptor (TC 1.A.9.5) subfamily.</text>
</comment>
<dbReference type="InterPro" id="IPR006202">
    <property type="entry name" value="Neur_chan_lig-bd"/>
</dbReference>
<dbReference type="InterPro" id="IPR006201">
    <property type="entry name" value="Neur_channel"/>
</dbReference>
<evidence type="ECO:0000256" key="15">
    <source>
        <dbReference type="ARBA" id="ARBA00023257"/>
    </source>
</evidence>
<keyword evidence="16" id="KW-1071">Ligand-gated ion channel</keyword>
<sequence>MLNFKIIISIIVFSNFIFSNVSAQQNSSVSSILDSLMEGYDKRVRPNYGKNPVNVGVSMYILSIHSFSESDMEYTMDFYFRQFWNDPRLAFRKTPSIASISPGYEYGRGLWTPDLFFVNEKESFLHAITTKNEFYRIDSTGNVVKSLRLSVTFSCSMNFMKYPMDKQICTIPIESYGHYANDIVFYWRNERESVGVNSDITLPLFSVTNIDTSHELISQTHGNYSRISVSLGFQRSVEYYLIQIYIPCSMVVIMAWLSFFLNKNASNIRLVMCIAGLLSLIVELQCLNSYVPKTSYVKALDIYSGICMTLVFVSLVEFAFISNTEHYKESTKVPCADKICRIVYPIFFIIFNIVYWMIYCPGSEII</sequence>
<feature type="transmembrane region" description="Helical" evidence="20">
    <location>
        <begin position="268"/>
        <end position="290"/>
    </location>
</feature>
<dbReference type="SUPFAM" id="SSF63712">
    <property type="entry name" value="Nicotinic receptor ligand binding domain-like"/>
    <property type="match status" value="1"/>
</dbReference>
<reference evidence="23" key="1">
    <citation type="submission" date="2022-01" db="EMBL/GenBank/DDBJ databases">
        <authorList>
            <person name="King R."/>
        </authorList>
    </citation>
    <scope>NUCLEOTIDE SEQUENCE</scope>
</reference>
<dbReference type="GO" id="GO:0005230">
    <property type="term" value="F:extracellular ligand-gated monoatomic ion channel activity"/>
    <property type="evidence" value="ECO:0007669"/>
    <property type="project" value="InterPro"/>
</dbReference>
<feature type="signal peptide" evidence="20">
    <location>
        <begin position="1"/>
        <end position="23"/>
    </location>
</feature>
<keyword evidence="24" id="KW-1185">Reference proteome</keyword>
<evidence type="ECO:0000256" key="19">
    <source>
        <dbReference type="ARBA" id="ARBA00071250"/>
    </source>
</evidence>
<evidence type="ECO:0000259" key="21">
    <source>
        <dbReference type="Pfam" id="PF02931"/>
    </source>
</evidence>
<dbReference type="OrthoDB" id="8890589at2759"/>
<keyword evidence="15" id="KW-0628">Postsynaptic cell membrane</keyword>
<keyword evidence="7" id="KW-0770">Synapse</keyword>
<dbReference type="Gene3D" id="2.70.170.10">
    <property type="entry name" value="Neurotransmitter-gated ion-channel ligand-binding domain"/>
    <property type="match status" value="1"/>
</dbReference>
<dbReference type="FunFam" id="2.70.170.10:FF:000021">
    <property type="entry name" value="Gamma-aminobutyric acid receptor isoform 3b"/>
    <property type="match status" value="1"/>
</dbReference>
<dbReference type="InterPro" id="IPR018000">
    <property type="entry name" value="Neurotransmitter_ion_chnl_CS"/>
</dbReference>
<dbReference type="Pfam" id="PF02932">
    <property type="entry name" value="Neur_chan_memb"/>
    <property type="match status" value="1"/>
</dbReference>
<dbReference type="PANTHER" id="PTHR18945">
    <property type="entry name" value="NEUROTRANSMITTER GATED ION CHANNEL"/>
    <property type="match status" value="1"/>
</dbReference>
<evidence type="ECO:0000256" key="12">
    <source>
        <dbReference type="ARBA" id="ARBA00023173"/>
    </source>
</evidence>
<evidence type="ECO:0000256" key="9">
    <source>
        <dbReference type="ARBA" id="ARBA00023136"/>
    </source>
</evidence>
<dbReference type="InterPro" id="IPR038050">
    <property type="entry name" value="Neuro_actylchol_rec"/>
</dbReference>
<evidence type="ECO:0000259" key="22">
    <source>
        <dbReference type="Pfam" id="PF02932"/>
    </source>
</evidence>
<dbReference type="InterPro" id="IPR036734">
    <property type="entry name" value="Neur_chan_lig-bd_sf"/>
</dbReference>
<gene>
    <name evidence="23" type="ORF">CHIRRI_LOCUS6088</name>
</gene>
<feature type="transmembrane region" description="Helical" evidence="20">
    <location>
        <begin position="302"/>
        <end position="321"/>
    </location>
</feature>
<keyword evidence="4 20" id="KW-0812">Transmembrane</keyword>
<evidence type="ECO:0000256" key="7">
    <source>
        <dbReference type="ARBA" id="ARBA00023018"/>
    </source>
</evidence>
<evidence type="ECO:0000256" key="1">
    <source>
        <dbReference type="ARBA" id="ARBA00010180"/>
    </source>
</evidence>
<dbReference type="CDD" id="cd19049">
    <property type="entry name" value="LGIC_TM_anion"/>
    <property type="match status" value="1"/>
</dbReference>
<dbReference type="PRINTS" id="PR00253">
    <property type="entry name" value="GABAARECEPTR"/>
</dbReference>
<evidence type="ECO:0000256" key="13">
    <source>
        <dbReference type="ARBA" id="ARBA00023180"/>
    </source>
</evidence>
<evidence type="ECO:0000256" key="17">
    <source>
        <dbReference type="ARBA" id="ARBA00023303"/>
    </source>
</evidence>
<keyword evidence="10" id="KW-1015">Disulfide bond</keyword>
<dbReference type="EMBL" id="OU895878">
    <property type="protein sequence ID" value="CAG9803187.1"/>
    <property type="molecule type" value="Genomic_DNA"/>
</dbReference>
<evidence type="ECO:0000256" key="18">
    <source>
        <dbReference type="ARBA" id="ARBA00034104"/>
    </source>
</evidence>
<keyword evidence="8 20" id="KW-0406">Ion transport</keyword>
<dbReference type="SUPFAM" id="SSF90112">
    <property type="entry name" value="Neurotransmitter-gated ion-channel transmembrane pore"/>
    <property type="match status" value="1"/>
</dbReference>
<dbReference type="InterPro" id="IPR036719">
    <property type="entry name" value="Neuro-gated_channel_TM_sf"/>
</dbReference>
<accession>A0A9N9RQX3</accession>
<keyword evidence="11" id="KW-0675">Receptor</keyword>
<evidence type="ECO:0000256" key="16">
    <source>
        <dbReference type="ARBA" id="ARBA00023286"/>
    </source>
</evidence>
<evidence type="ECO:0000256" key="11">
    <source>
        <dbReference type="ARBA" id="ARBA00023170"/>
    </source>
</evidence>
<keyword evidence="14" id="KW-0868">Chloride</keyword>
<feature type="domain" description="Neurotransmitter-gated ion-channel transmembrane" evidence="22">
    <location>
        <begin position="244"/>
        <end position="332"/>
    </location>
</feature>
<dbReference type="Pfam" id="PF02931">
    <property type="entry name" value="Neur_chan_LBD"/>
    <property type="match status" value="1"/>
</dbReference>
<dbReference type="Proteomes" id="UP001153620">
    <property type="component" value="Chromosome 2"/>
</dbReference>
<keyword evidence="13" id="KW-0325">Glycoprotein</keyword>
<dbReference type="GO" id="GO:0034707">
    <property type="term" value="C:chloride channel complex"/>
    <property type="evidence" value="ECO:0007669"/>
    <property type="project" value="UniProtKB-KW"/>
</dbReference>
<keyword evidence="5 20" id="KW-0732">Signal</keyword>
<keyword evidence="3" id="KW-1003">Cell membrane</keyword>
<evidence type="ECO:0000256" key="14">
    <source>
        <dbReference type="ARBA" id="ARBA00023214"/>
    </source>
</evidence>
<feature type="transmembrane region" description="Helical" evidence="20">
    <location>
        <begin position="342"/>
        <end position="359"/>
    </location>
</feature>
<name>A0A9N9RQX3_9DIPT</name>
<evidence type="ECO:0000256" key="2">
    <source>
        <dbReference type="ARBA" id="ARBA00022448"/>
    </source>
</evidence>
<dbReference type="PROSITE" id="PS00236">
    <property type="entry name" value="NEUROTR_ION_CHANNEL"/>
    <property type="match status" value="1"/>
</dbReference>
<dbReference type="GO" id="GO:0045211">
    <property type="term" value="C:postsynaptic membrane"/>
    <property type="evidence" value="ECO:0007669"/>
    <property type="project" value="UniProtKB-SubCell"/>
</dbReference>
<proteinExistence type="inferred from homology"/>
<feature type="domain" description="Neurotransmitter-gated ion-channel ligand-binding" evidence="21">
    <location>
        <begin position="31"/>
        <end position="235"/>
    </location>
</feature>
<dbReference type="InterPro" id="IPR006029">
    <property type="entry name" value="Neurotrans-gated_channel_TM"/>
</dbReference>
<dbReference type="NCBIfam" id="TIGR00860">
    <property type="entry name" value="LIC"/>
    <property type="match status" value="1"/>
</dbReference>